<dbReference type="SUPFAM" id="SSF50370">
    <property type="entry name" value="Ricin B-like lectins"/>
    <property type="match status" value="1"/>
</dbReference>
<evidence type="ECO:0000259" key="1">
    <source>
        <dbReference type="Pfam" id="PF00652"/>
    </source>
</evidence>
<dbReference type="Proteomes" id="UP001195483">
    <property type="component" value="Unassembled WGS sequence"/>
</dbReference>
<accession>A0AAE0T9C4</accession>
<name>A0AAE0T9C4_9BIVA</name>
<reference evidence="2" key="3">
    <citation type="submission" date="2023-05" db="EMBL/GenBank/DDBJ databases">
        <authorList>
            <person name="Smith C.H."/>
        </authorList>
    </citation>
    <scope>NUCLEOTIDE SEQUENCE</scope>
    <source>
        <strain evidence="2">CHS0354</strain>
        <tissue evidence="2">Mantle</tissue>
    </source>
</reference>
<sequence>MTNKQLRTTLQCVVVKTTSDGERPMLEDCFDGPFETWEHNKSGYIKHQKTGLCLDIDISGPIMRNCTQDALSQLWEFTNYLNWP</sequence>
<comment type="caution">
    <text evidence="2">The sequence shown here is derived from an EMBL/GenBank/DDBJ whole genome shotgun (WGS) entry which is preliminary data.</text>
</comment>
<evidence type="ECO:0000313" key="3">
    <source>
        <dbReference type="Proteomes" id="UP001195483"/>
    </source>
</evidence>
<reference evidence="2" key="1">
    <citation type="journal article" date="2021" name="Genome Biol. Evol.">
        <title>A High-Quality Reference Genome for a Parasitic Bivalve with Doubly Uniparental Inheritance (Bivalvia: Unionida).</title>
        <authorList>
            <person name="Smith C.H."/>
        </authorList>
    </citation>
    <scope>NUCLEOTIDE SEQUENCE</scope>
    <source>
        <strain evidence="2">CHS0354</strain>
    </source>
</reference>
<dbReference type="EMBL" id="JAEAOA010001918">
    <property type="protein sequence ID" value="KAK3605650.1"/>
    <property type="molecule type" value="Genomic_DNA"/>
</dbReference>
<dbReference type="Pfam" id="PF00652">
    <property type="entry name" value="Ricin_B_lectin"/>
    <property type="match status" value="1"/>
</dbReference>
<dbReference type="InterPro" id="IPR035992">
    <property type="entry name" value="Ricin_B-like_lectins"/>
</dbReference>
<reference evidence="2" key="2">
    <citation type="journal article" date="2021" name="Genome Biol. Evol.">
        <title>Developing a high-quality reference genome for a parasitic bivalve with doubly uniparental inheritance (Bivalvia: Unionida).</title>
        <authorList>
            <person name="Smith C.H."/>
        </authorList>
    </citation>
    <scope>NUCLEOTIDE SEQUENCE</scope>
    <source>
        <strain evidence="2">CHS0354</strain>
        <tissue evidence="2">Mantle</tissue>
    </source>
</reference>
<proteinExistence type="predicted"/>
<dbReference type="PROSITE" id="PS50231">
    <property type="entry name" value="RICIN_B_LECTIN"/>
    <property type="match status" value="1"/>
</dbReference>
<keyword evidence="3" id="KW-1185">Reference proteome</keyword>
<dbReference type="InterPro" id="IPR000772">
    <property type="entry name" value="Ricin_B_lectin"/>
</dbReference>
<gene>
    <name evidence="2" type="ORF">CHS0354_032602</name>
</gene>
<evidence type="ECO:0000313" key="2">
    <source>
        <dbReference type="EMBL" id="KAK3605650.1"/>
    </source>
</evidence>
<organism evidence="2 3">
    <name type="scientific">Potamilus streckersoni</name>
    <dbReference type="NCBI Taxonomy" id="2493646"/>
    <lineage>
        <taxon>Eukaryota</taxon>
        <taxon>Metazoa</taxon>
        <taxon>Spiralia</taxon>
        <taxon>Lophotrochozoa</taxon>
        <taxon>Mollusca</taxon>
        <taxon>Bivalvia</taxon>
        <taxon>Autobranchia</taxon>
        <taxon>Heteroconchia</taxon>
        <taxon>Palaeoheterodonta</taxon>
        <taxon>Unionida</taxon>
        <taxon>Unionoidea</taxon>
        <taxon>Unionidae</taxon>
        <taxon>Ambleminae</taxon>
        <taxon>Lampsilini</taxon>
        <taxon>Potamilus</taxon>
    </lineage>
</organism>
<dbReference type="Gene3D" id="2.80.10.50">
    <property type="match status" value="1"/>
</dbReference>
<protein>
    <recommendedName>
        <fullName evidence="1">Ricin B lectin domain-containing protein</fullName>
    </recommendedName>
</protein>
<feature type="domain" description="Ricin B lectin" evidence="1">
    <location>
        <begin position="3"/>
        <end position="75"/>
    </location>
</feature>
<dbReference type="AlphaFoldDB" id="A0AAE0T9C4"/>